<proteinExistence type="predicted"/>
<dbReference type="Proteomes" id="UP000178880">
    <property type="component" value="Unassembled WGS sequence"/>
</dbReference>
<feature type="signal peptide" evidence="1">
    <location>
        <begin position="1"/>
        <end position="32"/>
    </location>
</feature>
<name>A0A1G2CD42_9BACT</name>
<dbReference type="STRING" id="1798650.A2945_04990"/>
<gene>
    <name evidence="2" type="ORF">A2945_04990</name>
</gene>
<evidence type="ECO:0000256" key="1">
    <source>
        <dbReference type="SAM" id="SignalP"/>
    </source>
</evidence>
<dbReference type="EMBL" id="MHLA01000017">
    <property type="protein sequence ID" value="OGY99295.1"/>
    <property type="molecule type" value="Genomic_DNA"/>
</dbReference>
<comment type="caution">
    <text evidence="2">The sequence shown here is derived from an EMBL/GenBank/DDBJ whole genome shotgun (WGS) entry which is preliminary data.</text>
</comment>
<protein>
    <submittedName>
        <fullName evidence="2">Uncharacterized protein</fullName>
    </submittedName>
</protein>
<sequence>MRKYQKTILMAVGAGMLAGFLAVMGLDTGTEAATFDSNVIPSSTATYSLGASGQTWSSINGVLYFSGANVGINTSTPTQALEVNGGIRLNTTITRPACTATSTRGTFWVTQSAAGVQDDVRVCAKDAANAYSWRTIY</sequence>
<reference evidence="2 3" key="1">
    <citation type="journal article" date="2016" name="Nat. Commun.">
        <title>Thousands of microbial genomes shed light on interconnected biogeochemical processes in an aquifer system.</title>
        <authorList>
            <person name="Anantharaman K."/>
            <person name="Brown C.T."/>
            <person name="Hug L.A."/>
            <person name="Sharon I."/>
            <person name="Castelle C.J."/>
            <person name="Probst A.J."/>
            <person name="Thomas B.C."/>
            <person name="Singh A."/>
            <person name="Wilkins M.J."/>
            <person name="Karaoz U."/>
            <person name="Brodie E.L."/>
            <person name="Williams K.H."/>
            <person name="Hubbard S.S."/>
            <person name="Banfield J.F."/>
        </authorList>
    </citation>
    <scope>NUCLEOTIDE SEQUENCE [LARGE SCALE GENOMIC DNA]</scope>
</reference>
<evidence type="ECO:0000313" key="3">
    <source>
        <dbReference type="Proteomes" id="UP000178880"/>
    </source>
</evidence>
<evidence type="ECO:0000313" key="2">
    <source>
        <dbReference type="EMBL" id="OGY99295.1"/>
    </source>
</evidence>
<dbReference type="AlphaFoldDB" id="A0A1G2CD42"/>
<keyword evidence="1" id="KW-0732">Signal</keyword>
<accession>A0A1G2CD42</accession>
<organism evidence="2 3">
    <name type="scientific">Candidatus Liptonbacteria bacterium RIFCSPLOWO2_01_FULL_52_25</name>
    <dbReference type="NCBI Taxonomy" id="1798650"/>
    <lineage>
        <taxon>Bacteria</taxon>
        <taxon>Candidatus Liptoniibacteriota</taxon>
    </lineage>
</organism>
<feature type="chain" id="PRO_5009582271" evidence="1">
    <location>
        <begin position="33"/>
        <end position="137"/>
    </location>
</feature>